<evidence type="ECO:0000313" key="2">
    <source>
        <dbReference type="Proteomes" id="UP000190669"/>
    </source>
</evidence>
<dbReference type="Proteomes" id="UP000190669">
    <property type="component" value="Unassembled WGS sequence"/>
</dbReference>
<organism evidence="1 2">
    <name type="scientific">Chryseobacterium balustinum</name>
    <dbReference type="NCBI Taxonomy" id="246"/>
    <lineage>
        <taxon>Bacteria</taxon>
        <taxon>Pseudomonadati</taxon>
        <taxon>Bacteroidota</taxon>
        <taxon>Flavobacteriia</taxon>
        <taxon>Flavobacteriales</taxon>
        <taxon>Weeksellaceae</taxon>
        <taxon>Chryseobacterium group</taxon>
        <taxon>Chryseobacterium</taxon>
    </lineage>
</organism>
<evidence type="ECO:0000313" key="1">
    <source>
        <dbReference type="EMBL" id="SKB45740.1"/>
    </source>
</evidence>
<dbReference type="RefSeq" id="WP_079463963.1">
    <property type="nucleotide sequence ID" value="NZ_CP033934.1"/>
</dbReference>
<dbReference type="EMBL" id="FUZE01000002">
    <property type="protein sequence ID" value="SKB45740.1"/>
    <property type="molecule type" value="Genomic_DNA"/>
</dbReference>
<proteinExistence type="predicted"/>
<name>A0ABY1L4H8_9FLAO</name>
<reference evidence="1 2" key="1">
    <citation type="submission" date="2017-02" db="EMBL/GenBank/DDBJ databases">
        <authorList>
            <person name="Varghese N."/>
            <person name="Submissions S."/>
        </authorList>
    </citation>
    <scope>NUCLEOTIDE SEQUENCE [LARGE SCALE GENOMIC DNA]</scope>
    <source>
        <strain evidence="1 2">DSM 16775</strain>
    </source>
</reference>
<comment type="caution">
    <text evidence="1">The sequence shown here is derived from an EMBL/GenBank/DDBJ whole genome shotgun (WGS) entry which is preliminary data.</text>
</comment>
<protein>
    <recommendedName>
        <fullName evidence="3">RHS repeat protein</fullName>
    </recommendedName>
</protein>
<evidence type="ECO:0008006" key="3">
    <source>
        <dbReference type="Google" id="ProtNLM"/>
    </source>
</evidence>
<accession>A0ABY1L4H8</accession>
<sequence length="1130" mass="128545">MKKILIFITSFIYLVCFGQSINTDKPYDIIPPSPESFYKSTFGNTEINDFRGEPNVSIPLFSLQNGNIPLDLELKYTKAGVKVNDIPNSTGINWVLNTGGIITRTINDIADEKVLHNLFNLLPYITLSNPQTWGAYVLQNNDHEVDVFNFTIGNYSGSFYLDGNFQPVILTKDNNCKVEVIGSFRQNYEFKITSNDGIVYHFGGTGFTEKTMSRDQPSTAGVTSFYLKQITSSSSNKTINFEYETGILEGIVTNIQQNYNSDIMLISEPACGGRPLPLIGIQQNNRALKISDPKRISRIFSDDKIISFEYSNDHVLYDKLNSINVYTSNNLLRKRYTFNYLDKLGNNNNLERYFLTNIKFYENNNLNSTQEYTMEYDNPLEIPNRSSVAIDYLGYYNGKSNNINTIIPNTNLFDGTNKPALNIFADRRTIFELAKYGTLKSITYPTKGKTVFEYEPINEAPKDDGTLDLGVGNHRLDEPISYVGTNTKELLPYEFFDGNAQISIGLKSHDVSYTPPQKAWSEFQILDSFDNIVYSTRLGVSRITPNFYNRLEATFMLNRTKKYKFLLKILDNMCSNCEGYAIIKYKKLDIQNGPGIRLKKQYDITENDTVNIKRIYYTDFVNIPNIKKNNVILTPNFKTHFLLQTRLPNPQTSSGCDEHPTDNYSGSSIVVENTKSTPNLSSLGYSYPSKNSNELNYFNLTDPMYSDITVSFGGDQFEKGGEEKNYYVKPRNEDFKLFSPEFGELGFSDQYILGNESVLSLLTLSVEKKFYRLFSFPNVDGKLISKKLFKIQNNNIVYNKIIENKYNFTEDRKVYNILGADVYPSANGDPYDLKNKYITSYPTIINEALLSETTITDFPNSNNPNNKIISNIKNYYLNPQKQLTKQITTLSDYSVQETTYAYAFEKGNQKLLNANMISVPLEIMNLKRKDSTDLVGKMTSRLETIYPDQNNYPTSQTGNLLLPLSVQSYDVQSNLPSLEITYDKYDNQGNLSQYTDKGDFTTIIIWGYNQTQPIIKIEGAGLRVKYGTPSDLKLLLDQAINESNLDAAASANNDETPLLSALTNVRNSTWLSDAQVTTYTHDSLIGVTSITSPIGIKEVYLYDSAHRLKEIRQDNATGKLLKEFKYNYKH</sequence>
<gene>
    <name evidence="1" type="ORF">SAMN05421800_1022</name>
</gene>
<keyword evidence="2" id="KW-1185">Reference proteome</keyword>